<evidence type="ECO:0000256" key="1">
    <source>
        <dbReference type="SAM" id="MobiDB-lite"/>
    </source>
</evidence>
<proteinExistence type="predicted"/>
<evidence type="ECO:0000313" key="2">
    <source>
        <dbReference type="EMBL" id="KAJ7760059.1"/>
    </source>
</evidence>
<keyword evidence="3" id="KW-1185">Reference proteome</keyword>
<name>A0AAD7JD15_9AGAR</name>
<evidence type="ECO:0000313" key="3">
    <source>
        <dbReference type="Proteomes" id="UP001215280"/>
    </source>
</evidence>
<dbReference type="EMBL" id="JARJLG010000050">
    <property type="protein sequence ID" value="KAJ7760059.1"/>
    <property type="molecule type" value="Genomic_DNA"/>
</dbReference>
<reference evidence="2" key="1">
    <citation type="submission" date="2023-03" db="EMBL/GenBank/DDBJ databases">
        <title>Massive genome expansion in bonnet fungi (Mycena s.s.) driven by repeated elements and novel gene families across ecological guilds.</title>
        <authorList>
            <consortium name="Lawrence Berkeley National Laboratory"/>
            <person name="Harder C.B."/>
            <person name="Miyauchi S."/>
            <person name="Viragh M."/>
            <person name="Kuo A."/>
            <person name="Thoen E."/>
            <person name="Andreopoulos B."/>
            <person name="Lu D."/>
            <person name="Skrede I."/>
            <person name="Drula E."/>
            <person name="Henrissat B."/>
            <person name="Morin E."/>
            <person name="Kohler A."/>
            <person name="Barry K."/>
            <person name="LaButti K."/>
            <person name="Morin E."/>
            <person name="Salamov A."/>
            <person name="Lipzen A."/>
            <person name="Mereny Z."/>
            <person name="Hegedus B."/>
            <person name="Baldrian P."/>
            <person name="Stursova M."/>
            <person name="Weitz H."/>
            <person name="Taylor A."/>
            <person name="Grigoriev I.V."/>
            <person name="Nagy L.G."/>
            <person name="Martin F."/>
            <person name="Kauserud H."/>
        </authorList>
    </citation>
    <scope>NUCLEOTIDE SEQUENCE</scope>
    <source>
        <strain evidence="2">CBHHK188m</strain>
    </source>
</reference>
<protein>
    <submittedName>
        <fullName evidence="2">Uncharacterized protein</fullName>
    </submittedName>
</protein>
<accession>A0AAD7JD15</accession>
<dbReference type="AlphaFoldDB" id="A0AAD7JD15"/>
<gene>
    <name evidence="2" type="ORF">DFH07DRAFT_771948</name>
</gene>
<organism evidence="2 3">
    <name type="scientific">Mycena maculata</name>
    <dbReference type="NCBI Taxonomy" id="230809"/>
    <lineage>
        <taxon>Eukaryota</taxon>
        <taxon>Fungi</taxon>
        <taxon>Dikarya</taxon>
        <taxon>Basidiomycota</taxon>
        <taxon>Agaricomycotina</taxon>
        <taxon>Agaricomycetes</taxon>
        <taxon>Agaricomycetidae</taxon>
        <taxon>Agaricales</taxon>
        <taxon>Marasmiineae</taxon>
        <taxon>Mycenaceae</taxon>
        <taxon>Mycena</taxon>
    </lineage>
</organism>
<sequence>MSVVHLERGDSAGEGEGLVAAAIPFVQDLRENPGLGQSRGLWSEDPEQGPDRDLLQNHRREDLHHGGELDLLQSHPCASVKTFSFGAAVVVDWDMLSTENRMRASEYFDADQAEGCKMPPPK</sequence>
<dbReference type="Proteomes" id="UP001215280">
    <property type="component" value="Unassembled WGS sequence"/>
</dbReference>
<comment type="caution">
    <text evidence="2">The sequence shown here is derived from an EMBL/GenBank/DDBJ whole genome shotgun (WGS) entry which is preliminary data.</text>
</comment>
<feature type="region of interest" description="Disordered" evidence="1">
    <location>
        <begin position="34"/>
        <end position="57"/>
    </location>
</feature>